<evidence type="ECO:0000313" key="4">
    <source>
        <dbReference type="Proteomes" id="UP000636709"/>
    </source>
</evidence>
<proteinExistence type="predicted"/>
<dbReference type="EMBL" id="JACEFO010002545">
    <property type="protein sequence ID" value="KAF8656538.1"/>
    <property type="molecule type" value="Genomic_DNA"/>
</dbReference>
<comment type="caution">
    <text evidence="3">The sequence shown here is derived from an EMBL/GenBank/DDBJ whole genome shotgun (WGS) entry which is preliminary data.</text>
</comment>
<protein>
    <recommendedName>
        <fullName evidence="2">AB hydrolase-1 domain-containing protein</fullName>
    </recommendedName>
</protein>
<dbReference type="PRINTS" id="PR00111">
    <property type="entry name" value="ABHYDROLASE"/>
</dbReference>
<evidence type="ECO:0000313" key="3">
    <source>
        <dbReference type="EMBL" id="KAF8656538.1"/>
    </source>
</evidence>
<dbReference type="AlphaFoldDB" id="A0A835A602"/>
<organism evidence="3 4">
    <name type="scientific">Digitaria exilis</name>
    <dbReference type="NCBI Taxonomy" id="1010633"/>
    <lineage>
        <taxon>Eukaryota</taxon>
        <taxon>Viridiplantae</taxon>
        <taxon>Streptophyta</taxon>
        <taxon>Embryophyta</taxon>
        <taxon>Tracheophyta</taxon>
        <taxon>Spermatophyta</taxon>
        <taxon>Magnoliopsida</taxon>
        <taxon>Liliopsida</taxon>
        <taxon>Poales</taxon>
        <taxon>Poaceae</taxon>
        <taxon>PACMAD clade</taxon>
        <taxon>Panicoideae</taxon>
        <taxon>Panicodae</taxon>
        <taxon>Paniceae</taxon>
        <taxon>Anthephorinae</taxon>
        <taxon>Digitaria</taxon>
    </lineage>
</organism>
<evidence type="ECO:0000259" key="2">
    <source>
        <dbReference type="Pfam" id="PF00561"/>
    </source>
</evidence>
<dbReference type="Gene3D" id="3.40.50.1820">
    <property type="entry name" value="alpha/beta hydrolase"/>
    <property type="match status" value="1"/>
</dbReference>
<reference evidence="3" key="1">
    <citation type="submission" date="2020-07" db="EMBL/GenBank/DDBJ databases">
        <title>Genome sequence and genetic diversity analysis of an under-domesticated orphan crop, white fonio (Digitaria exilis).</title>
        <authorList>
            <person name="Bennetzen J.L."/>
            <person name="Chen S."/>
            <person name="Ma X."/>
            <person name="Wang X."/>
            <person name="Yssel A.E.J."/>
            <person name="Chaluvadi S.R."/>
            <person name="Johnson M."/>
            <person name="Gangashetty P."/>
            <person name="Hamidou F."/>
            <person name="Sanogo M.D."/>
            <person name="Zwaenepoel A."/>
            <person name="Wallace J."/>
            <person name="Van De Peer Y."/>
            <person name="Van Deynze A."/>
        </authorList>
    </citation>
    <scope>NUCLEOTIDE SEQUENCE</scope>
    <source>
        <tissue evidence="3">Leaves</tissue>
    </source>
</reference>
<sequence length="553" mass="60603">MIRLLDDVEQRPTHGVPDPTAHAFLWQPTPLASASHPSADSSFSLCLRQAGRNVPTNQAVQQQSSMATLAWARAAIGAASSALAAAVFAVLDVVDVVLCVVYAILDGILEESPVRCYCRNRPEPEPEPEGMSDTLYARRSAIRDALLGLVVRRRRRRRTPAVKWRSSPRWSDCACKSCVAWQQGRGERLHVVVKEPDPSTKASGTSAVFIHGFTSSSSFWAETVFREGSSLLHSSTRLLAVDLLGFGQSPKPGNCMYTLKDHVEAIERTLLIDPPPHNNLMSSFHLVGHSMGCIIALALAAKHPTRVKSITLVAPEKAASQVALHRLAEKKLWPPLLFGSAVMSWYEHIGRTVCLVLCKNHLLWEWLLRLLTRKRDVDFRVRDLTRHTHHSATANLEAVQAAAIPVMLIHGVDDHVVPVDCSRHHLKAKLPRAHLRLVPGCGPHHGGLGQGEGLRPRAHGILVGWIDVAAPPHPGAGGPRCARTEPTLAAHKPTLGRPSEEADEAEAVEEVEANKKANLDLGSVNSMAKTQITESRVERSRSEQIFPLKKRKN</sequence>
<evidence type="ECO:0000256" key="1">
    <source>
        <dbReference type="SAM" id="MobiDB-lite"/>
    </source>
</evidence>
<keyword evidence="4" id="KW-1185">Reference proteome</keyword>
<dbReference type="InterPro" id="IPR029058">
    <property type="entry name" value="AB_hydrolase_fold"/>
</dbReference>
<feature type="region of interest" description="Disordered" evidence="1">
    <location>
        <begin position="527"/>
        <end position="553"/>
    </location>
</feature>
<feature type="domain" description="AB hydrolase-1" evidence="2">
    <location>
        <begin position="208"/>
        <end position="319"/>
    </location>
</feature>
<dbReference type="Proteomes" id="UP000636709">
    <property type="component" value="Unassembled WGS sequence"/>
</dbReference>
<dbReference type="InterPro" id="IPR000073">
    <property type="entry name" value="AB_hydrolase_1"/>
</dbReference>
<dbReference type="PANTHER" id="PTHR43689:SF14">
    <property type="entry name" value="LYSOPHOSPHOLIPASE BODYGUARD 4-RELATED"/>
    <property type="match status" value="1"/>
</dbReference>
<dbReference type="PANTHER" id="PTHR43689">
    <property type="entry name" value="HYDROLASE"/>
    <property type="match status" value="1"/>
</dbReference>
<dbReference type="SUPFAM" id="SSF53474">
    <property type="entry name" value="alpha/beta-Hydrolases"/>
    <property type="match status" value="1"/>
</dbReference>
<accession>A0A835A602</accession>
<dbReference type="OrthoDB" id="284184at2759"/>
<dbReference type="Pfam" id="PF00561">
    <property type="entry name" value="Abhydrolase_1"/>
    <property type="match status" value="1"/>
</dbReference>
<gene>
    <name evidence="3" type="ORF">HU200_060595</name>
</gene>
<name>A0A835A602_9POAL</name>